<dbReference type="InterPro" id="IPR018337">
    <property type="entry name" value="Cell_wall/Cho-bd_repeat"/>
</dbReference>
<dbReference type="EMBL" id="MZGT01000032">
    <property type="protein sequence ID" value="OPJ61256.1"/>
    <property type="molecule type" value="Genomic_DNA"/>
</dbReference>
<protein>
    <submittedName>
        <fullName evidence="5">Cell wall-binding protein</fullName>
    </submittedName>
</protein>
<dbReference type="Pfam" id="PF19127">
    <property type="entry name" value="Choline_bind_3"/>
    <property type="match status" value="1"/>
</dbReference>
<dbReference type="Proteomes" id="UP000265930">
    <property type="component" value="Unassembled WGS sequence"/>
</dbReference>
<organism evidence="4 6">
    <name type="scientific">Clostridium chromiireducens</name>
    <dbReference type="NCBI Taxonomy" id="225345"/>
    <lineage>
        <taxon>Bacteria</taxon>
        <taxon>Bacillati</taxon>
        <taxon>Bacillota</taxon>
        <taxon>Clostridia</taxon>
        <taxon>Eubacteriales</taxon>
        <taxon>Clostridiaceae</taxon>
        <taxon>Clostridium</taxon>
    </lineage>
</organism>
<evidence type="ECO:0000256" key="1">
    <source>
        <dbReference type="ARBA" id="ARBA00022737"/>
    </source>
</evidence>
<feature type="repeat" description="Cell wall-binding" evidence="2">
    <location>
        <begin position="47"/>
        <end position="66"/>
    </location>
</feature>
<proteinExistence type="predicted"/>
<feature type="signal peptide" evidence="3">
    <location>
        <begin position="1"/>
        <end position="29"/>
    </location>
</feature>
<accession>A0A1V4IMX6</accession>
<dbReference type="SUPFAM" id="SSF69360">
    <property type="entry name" value="Cell wall binding repeat"/>
    <property type="match status" value="1"/>
</dbReference>
<name>A0A1V4IMX6_9CLOT</name>
<gene>
    <name evidence="4" type="ORF">CLCHR_25810</name>
    <name evidence="5" type="ORF">D2A34_01450</name>
</gene>
<evidence type="ECO:0000256" key="3">
    <source>
        <dbReference type="SAM" id="SignalP"/>
    </source>
</evidence>
<dbReference type="Gene3D" id="2.10.270.10">
    <property type="entry name" value="Cholin Binding"/>
    <property type="match status" value="1"/>
</dbReference>
<feature type="chain" id="PRO_5036027706" evidence="3">
    <location>
        <begin position="30"/>
        <end position="238"/>
    </location>
</feature>
<dbReference type="RefSeq" id="WP_079440199.1">
    <property type="nucleotide sequence ID" value="NZ_MZGT01000032.1"/>
</dbReference>
<dbReference type="PROSITE" id="PS51170">
    <property type="entry name" value="CW"/>
    <property type="match status" value="2"/>
</dbReference>
<dbReference type="PROSITE" id="PS51257">
    <property type="entry name" value="PROKAR_LIPOPROTEIN"/>
    <property type="match status" value="1"/>
</dbReference>
<reference evidence="4 6" key="1">
    <citation type="submission" date="2017-03" db="EMBL/GenBank/DDBJ databases">
        <title>Genome sequence of Clostridium chromiireducens DSM 23318.</title>
        <authorList>
            <person name="Poehlein A."/>
            <person name="Daniel R."/>
        </authorList>
    </citation>
    <scope>NUCLEOTIDE SEQUENCE [LARGE SCALE GENOMIC DNA]</scope>
    <source>
        <strain evidence="4 6">DSM 23318</strain>
    </source>
</reference>
<dbReference type="Proteomes" id="UP000191056">
    <property type="component" value="Unassembled WGS sequence"/>
</dbReference>
<evidence type="ECO:0000313" key="4">
    <source>
        <dbReference type="EMBL" id="OPJ61256.1"/>
    </source>
</evidence>
<reference evidence="5 7" key="2">
    <citation type="submission" date="2018-08" db="EMBL/GenBank/DDBJ databases">
        <title>Genome of Clostridium chromiireducens C1, DSM12136.</title>
        <authorList>
            <person name="Xing M."/>
            <person name="Wei Y."/>
            <person name="Ang E.L."/>
            <person name="Zhao H."/>
            <person name="Zhang Y."/>
        </authorList>
    </citation>
    <scope>NUCLEOTIDE SEQUENCE [LARGE SCALE GENOMIC DNA]</scope>
    <source>
        <strain evidence="5 7">C1</strain>
    </source>
</reference>
<evidence type="ECO:0000313" key="5">
    <source>
        <dbReference type="EMBL" id="RII36066.1"/>
    </source>
</evidence>
<keyword evidence="1" id="KW-0677">Repeat</keyword>
<dbReference type="OrthoDB" id="1912306at2"/>
<dbReference type="STRING" id="225345.CLCHR_25810"/>
<evidence type="ECO:0000313" key="7">
    <source>
        <dbReference type="Proteomes" id="UP000265930"/>
    </source>
</evidence>
<comment type="caution">
    <text evidence="4">The sequence shown here is derived from an EMBL/GenBank/DDBJ whole genome shotgun (WGS) entry which is preliminary data.</text>
</comment>
<evidence type="ECO:0000256" key="2">
    <source>
        <dbReference type="PROSITE-ProRule" id="PRU00591"/>
    </source>
</evidence>
<dbReference type="AlphaFoldDB" id="A0A1V4IMX6"/>
<sequence length="238" mass="28547">MYRMSRKFICLILFAAVITASCVSTNAYALWEEDNYQWKYIGDYGYVTGWQEIDNRWYYFNPEDGTMKRGWFYDTQYNKWYYLSADGDMVHSKTTSNYPQELNNIYEKIKQYVNEEITYKWTNNIDGNIFMCFISKNNGGTRQFYYHVLTGNVYEMKNGNLTNLATHEVFNIFTEEQAVQVIKDYLSKGYKYIPQIIKVDSDDGESYLVHCYDDKGYYYESNSWYYVNKTTREVRPMI</sequence>
<keyword evidence="6" id="KW-1185">Reference proteome</keyword>
<evidence type="ECO:0000313" key="6">
    <source>
        <dbReference type="Proteomes" id="UP000191056"/>
    </source>
</evidence>
<dbReference type="EMBL" id="QXDJ01000001">
    <property type="protein sequence ID" value="RII36066.1"/>
    <property type="molecule type" value="Genomic_DNA"/>
</dbReference>
<feature type="repeat" description="Cell wall-binding" evidence="2">
    <location>
        <begin position="68"/>
        <end position="89"/>
    </location>
</feature>
<keyword evidence="3" id="KW-0732">Signal</keyword>